<comment type="similarity">
    <text evidence="1">Belongs to the HIBADH-related family. NP60 subfamily.</text>
</comment>
<dbReference type="InterPro" id="IPR029154">
    <property type="entry name" value="HIBADH-like_NADP-bd"/>
</dbReference>
<accession>A0ABY9E0R7</accession>
<feature type="domain" description="3-hydroxyisobutyrate dehydrogenase-like NAD-binding" evidence="3">
    <location>
        <begin position="37"/>
        <end position="106"/>
    </location>
</feature>
<proteinExistence type="inferred from homology"/>
<keyword evidence="5" id="KW-1185">Reference proteome</keyword>
<gene>
    <name evidence="4" type="ORF">VitviT2T_030797</name>
</gene>
<keyword evidence="2" id="KW-0472">Membrane</keyword>
<organism evidence="4 5">
    <name type="scientific">Vitis vinifera</name>
    <name type="common">Grape</name>
    <dbReference type="NCBI Taxonomy" id="29760"/>
    <lineage>
        <taxon>Eukaryota</taxon>
        <taxon>Viridiplantae</taxon>
        <taxon>Streptophyta</taxon>
        <taxon>Embryophyta</taxon>
        <taxon>Tracheophyta</taxon>
        <taxon>Spermatophyta</taxon>
        <taxon>Magnoliopsida</taxon>
        <taxon>eudicotyledons</taxon>
        <taxon>Gunneridae</taxon>
        <taxon>Pentapetalae</taxon>
        <taxon>rosids</taxon>
        <taxon>Vitales</taxon>
        <taxon>Vitaceae</taxon>
        <taxon>Viteae</taxon>
        <taxon>Vitis</taxon>
    </lineage>
</organism>
<name>A0ABY9E0R7_VITVI</name>
<keyword evidence="2" id="KW-1133">Transmembrane helix</keyword>
<evidence type="ECO:0000256" key="2">
    <source>
        <dbReference type="SAM" id="Phobius"/>
    </source>
</evidence>
<evidence type="ECO:0000256" key="1">
    <source>
        <dbReference type="ARBA" id="ARBA00007598"/>
    </source>
</evidence>
<evidence type="ECO:0000313" key="4">
    <source>
        <dbReference type="EMBL" id="WKA13503.1"/>
    </source>
</evidence>
<dbReference type="Gene3D" id="1.10.1040.10">
    <property type="entry name" value="N-(1-d-carboxylethyl)-l-norvaline Dehydrogenase, domain 2"/>
    <property type="match status" value="1"/>
</dbReference>
<evidence type="ECO:0000259" key="3">
    <source>
        <dbReference type="Pfam" id="PF14833"/>
    </source>
</evidence>
<dbReference type="EMBL" id="CP126666">
    <property type="protein sequence ID" value="WKA13503.1"/>
    <property type="molecule type" value="Genomic_DNA"/>
</dbReference>
<dbReference type="SUPFAM" id="SSF48179">
    <property type="entry name" value="6-phosphogluconate dehydrogenase C-terminal domain-like"/>
    <property type="match status" value="1"/>
</dbReference>
<dbReference type="Pfam" id="PF14833">
    <property type="entry name" value="NAD_binding_11"/>
    <property type="match status" value="1"/>
</dbReference>
<dbReference type="InterPro" id="IPR013328">
    <property type="entry name" value="6PGD_dom2"/>
</dbReference>
<dbReference type="PANTHER" id="PTHR43580:SF9">
    <property type="entry name" value="GLYOXYLATE_SUCCINIC SEMIALDEHYDE REDUCTASE 1"/>
    <property type="match status" value="1"/>
</dbReference>
<dbReference type="Proteomes" id="UP001227230">
    <property type="component" value="Chromosome 19"/>
</dbReference>
<reference evidence="4 5" key="1">
    <citation type="journal article" date="2023" name="Hortic Res">
        <title>The complete reference genome for grapevine (Vitis vinifera L.) genetics and breeding.</title>
        <authorList>
            <person name="Shi X."/>
            <person name="Cao S."/>
            <person name="Wang X."/>
            <person name="Huang S."/>
            <person name="Wang Y."/>
            <person name="Liu Z."/>
            <person name="Liu W."/>
            <person name="Leng X."/>
            <person name="Peng Y."/>
            <person name="Wang N."/>
            <person name="Wang Y."/>
            <person name="Ma Z."/>
            <person name="Xu X."/>
            <person name="Zhang F."/>
            <person name="Xue H."/>
            <person name="Zhong H."/>
            <person name="Wang Y."/>
            <person name="Zhang K."/>
            <person name="Velt A."/>
            <person name="Avia K."/>
            <person name="Holtgrawe D."/>
            <person name="Grimplet J."/>
            <person name="Matus J.T."/>
            <person name="Ware D."/>
            <person name="Wu X."/>
            <person name="Wang H."/>
            <person name="Liu C."/>
            <person name="Fang Y."/>
            <person name="Rustenholz C."/>
            <person name="Cheng Z."/>
            <person name="Xiao H."/>
            <person name="Zhou Y."/>
        </authorList>
    </citation>
    <scope>NUCLEOTIDE SEQUENCE [LARGE SCALE GENOMIC DNA]</scope>
    <source>
        <strain evidence="5">cv. Pinot noir / PN40024</strain>
        <tissue evidence="4">Leaf</tissue>
    </source>
</reference>
<protein>
    <recommendedName>
        <fullName evidence="3">3-hydroxyisobutyrate dehydrogenase-like NAD-binding domain-containing protein</fullName>
    </recommendedName>
</protein>
<dbReference type="PANTHER" id="PTHR43580">
    <property type="entry name" value="OXIDOREDUCTASE GLYR1-RELATED"/>
    <property type="match status" value="1"/>
</dbReference>
<sequence length="113" mass="12623">MVFNDVLSVYMGAFLVIYNCVCFFVYLFVCFFFFLCSMMNASSEGLVLADRSGLNPHTLLDVLDLGGIANPMFRLKGPTMIQNSYSPAFPLKHQQKDMRLALALGDGNAYLCQ</sequence>
<evidence type="ECO:0000313" key="5">
    <source>
        <dbReference type="Proteomes" id="UP001227230"/>
    </source>
</evidence>
<keyword evidence="2" id="KW-0812">Transmembrane</keyword>
<feature type="transmembrane region" description="Helical" evidence="2">
    <location>
        <begin position="12"/>
        <end position="36"/>
    </location>
</feature>
<dbReference type="InterPro" id="IPR008927">
    <property type="entry name" value="6-PGluconate_DH-like_C_sf"/>
</dbReference>
<dbReference type="InterPro" id="IPR051265">
    <property type="entry name" value="HIBADH-related_NP60_sf"/>
</dbReference>